<keyword evidence="3" id="KW-1185">Reference proteome</keyword>
<dbReference type="EMBL" id="OX458333">
    <property type="protein sequence ID" value="CAI8725178.1"/>
    <property type="molecule type" value="Genomic_DNA"/>
</dbReference>
<name>A0ABM9HW32_9GAMM</name>
<gene>
    <name evidence="2" type="ORF">MSZNOR_0169</name>
</gene>
<keyword evidence="1" id="KW-0732">Signal</keyword>
<evidence type="ECO:0000256" key="1">
    <source>
        <dbReference type="SAM" id="SignalP"/>
    </source>
</evidence>
<dbReference type="RefSeq" id="WP_026610402.1">
    <property type="nucleotide sequence ID" value="NZ_OX458333.1"/>
</dbReference>
<evidence type="ECO:0000313" key="3">
    <source>
        <dbReference type="Proteomes" id="UP001162030"/>
    </source>
</evidence>
<dbReference type="Proteomes" id="UP001162030">
    <property type="component" value="Chromosome"/>
</dbReference>
<sequence length="182" mass="20265">MKKQHLANIFSGTILSLLLVWSHGPLAEAFDDNVSPFDTSHHGKESSYFFIKPAPYIPHSDKALYTEYTEHSFFDLTKSSSGIPSVGRTAFMAAFNVSTNGSSNNLFAQESQASFREIQNALPTLFTLEGLKGRLREPTYAQYASSASEDETWFMILVGITLIGLQIFRSNKKAEPIYLSSH</sequence>
<feature type="signal peptide" evidence="1">
    <location>
        <begin position="1"/>
        <end position="27"/>
    </location>
</feature>
<evidence type="ECO:0008006" key="4">
    <source>
        <dbReference type="Google" id="ProtNLM"/>
    </source>
</evidence>
<proteinExistence type="predicted"/>
<reference evidence="2 3" key="1">
    <citation type="submission" date="2023-03" db="EMBL/GenBank/DDBJ databases">
        <authorList>
            <person name="Pearce D."/>
        </authorList>
    </citation>
    <scope>NUCLEOTIDE SEQUENCE [LARGE SCALE GENOMIC DNA]</scope>
    <source>
        <strain evidence="2">Msz</strain>
    </source>
</reference>
<evidence type="ECO:0000313" key="2">
    <source>
        <dbReference type="EMBL" id="CAI8725178.1"/>
    </source>
</evidence>
<protein>
    <recommendedName>
        <fullName evidence="4">PEP-CTERM protein-sorting domain-containing protein</fullName>
    </recommendedName>
</protein>
<feature type="chain" id="PRO_5045586831" description="PEP-CTERM protein-sorting domain-containing protein" evidence="1">
    <location>
        <begin position="28"/>
        <end position="182"/>
    </location>
</feature>
<accession>A0ABM9HW32</accession>
<organism evidence="2 3">
    <name type="scientific">Methylocaldum szegediense</name>
    <dbReference type="NCBI Taxonomy" id="73780"/>
    <lineage>
        <taxon>Bacteria</taxon>
        <taxon>Pseudomonadati</taxon>
        <taxon>Pseudomonadota</taxon>
        <taxon>Gammaproteobacteria</taxon>
        <taxon>Methylococcales</taxon>
        <taxon>Methylococcaceae</taxon>
        <taxon>Methylocaldum</taxon>
    </lineage>
</organism>